<sequence length="123" mass="13183">MCGMILATVLPPIGSEVVILGFGEVDCTTDSWDSRYYPCEMVPSRYLRTAIVNVSNTGYGVLYTETRSRNGCHGDSGGPIVYQGAVVGVVTTGSHNGCSSPNTHLSIPAKYTWLNHQIAESPK</sequence>
<evidence type="ECO:0000313" key="2">
    <source>
        <dbReference type="EMBL" id="KAK9700848.1"/>
    </source>
</evidence>
<dbReference type="Gene3D" id="2.40.10.10">
    <property type="entry name" value="Trypsin-like serine proteases"/>
    <property type="match status" value="1"/>
</dbReference>
<dbReference type="PROSITE" id="PS00135">
    <property type="entry name" value="TRYPSIN_SER"/>
    <property type="match status" value="1"/>
</dbReference>
<evidence type="ECO:0000313" key="3">
    <source>
        <dbReference type="Proteomes" id="UP001458880"/>
    </source>
</evidence>
<name>A0AAW1JC30_POPJA</name>
<dbReference type="GO" id="GO:0006508">
    <property type="term" value="P:proteolysis"/>
    <property type="evidence" value="ECO:0007669"/>
    <property type="project" value="InterPro"/>
</dbReference>
<dbReference type="SUPFAM" id="SSF50494">
    <property type="entry name" value="Trypsin-like serine proteases"/>
    <property type="match status" value="1"/>
</dbReference>
<accession>A0AAW1JC30</accession>
<dbReference type="InterPro" id="IPR009003">
    <property type="entry name" value="Peptidase_S1_PA"/>
</dbReference>
<dbReference type="AlphaFoldDB" id="A0AAW1JC30"/>
<reference evidence="2 3" key="1">
    <citation type="journal article" date="2024" name="BMC Genomics">
        <title>De novo assembly and annotation of Popillia japonica's genome with initial clues to its potential as an invasive pest.</title>
        <authorList>
            <person name="Cucini C."/>
            <person name="Boschi S."/>
            <person name="Funari R."/>
            <person name="Cardaioli E."/>
            <person name="Iannotti N."/>
            <person name="Marturano G."/>
            <person name="Paoli F."/>
            <person name="Bruttini M."/>
            <person name="Carapelli A."/>
            <person name="Frati F."/>
            <person name="Nardi F."/>
        </authorList>
    </citation>
    <scope>NUCLEOTIDE SEQUENCE [LARGE SCALE GENOMIC DNA]</scope>
    <source>
        <strain evidence="2">DMR45628</strain>
    </source>
</reference>
<feature type="domain" description="Peptidase S1" evidence="1">
    <location>
        <begin position="12"/>
        <end position="105"/>
    </location>
</feature>
<gene>
    <name evidence="2" type="ORF">QE152_g30983</name>
</gene>
<comment type="caution">
    <text evidence="2">The sequence shown here is derived from an EMBL/GenBank/DDBJ whole genome shotgun (WGS) entry which is preliminary data.</text>
</comment>
<dbReference type="Proteomes" id="UP001458880">
    <property type="component" value="Unassembled WGS sequence"/>
</dbReference>
<dbReference type="InterPro" id="IPR043504">
    <property type="entry name" value="Peptidase_S1_PA_chymotrypsin"/>
</dbReference>
<keyword evidence="3" id="KW-1185">Reference proteome</keyword>
<organism evidence="2 3">
    <name type="scientific">Popillia japonica</name>
    <name type="common">Japanese beetle</name>
    <dbReference type="NCBI Taxonomy" id="7064"/>
    <lineage>
        <taxon>Eukaryota</taxon>
        <taxon>Metazoa</taxon>
        <taxon>Ecdysozoa</taxon>
        <taxon>Arthropoda</taxon>
        <taxon>Hexapoda</taxon>
        <taxon>Insecta</taxon>
        <taxon>Pterygota</taxon>
        <taxon>Neoptera</taxon>
        <taxon>Endopterygota</taxon>
        <taxon>Coleoptera</taxon>
        <taxon>Polyphaga</taxon>
        <taxon>Scarabaeiformia</taxon>
        <taxon>Scarabaeidae</taxon>
        <taxon>Rutelinae</taxon>
        <taxon>Popillia</taxon>
    </lineage>
</organism>
<evidence type="ECO:0000259" key="1">
    <source>
        <dbReference type="Pfam" id="PF00089"/>
    </source>
</evidence>
<dbReference type="GO" id="GO:0004252">
    <property type="term" value="F:serine-type endopeptidase activity"/>
    <property type="evidence" value="ECO:0007669"/>
    <property type="project" value="InterPro"/>
</dbReference>
<dbReference type="EMBL" id="JASPKY010000428">
    <property type="protein sequence ID" value="KAK9700848.1"/>
    <property type="molecule type" value="Genomic_DNA"/>
</dbReference>
<dbReference type="InterPro" id="IPR001254">
    <property type="entry name" value="Trypsin_dom"/>
</dbReference>
<proteinExistence type="predicted"/>
<dbReference type="InterPro" id="IPR033116">
    <property type="entry name" value="TRYPSIN_SER"/>
</dbReference>
<protein>
    <submittedName>
        <fullName evidence="2">Trypsin</fullName>
    </submittedName>
</protein>
<dbReference type="Pfam" id="PF00089">
    <property type="entry name" value="Trypsin"/>
    <property type="match status" value="1"/>
</dbReference>